<dbReference type="InterPro" id="IPR005225">
    <property type="entry name" value="Small_GTP-bd"/>
</dbReference>
<gene>
    <name evidence="12" type="primary">lepA</name>
    <name evidence="14" type="ORF">DFR59_10387</name>
</gene>
<dbReference type="PROSITE" id="PS00301">
    <property type="entry name" value="G_TR_1"/>
    <property type="match status" value="1"/>
</dbReference>
<evidence type="ECO:0000256" key="9">
    <source>
        <dbReference type="ARBA" id="ARBA00057626"/>
    </source>
</evidence>
<sequence length="611" mass="68444">MNREEKLKRQQKIRNFSIIAHIDHGKSTLADRILEKTNALTSREMKNQLLDSMDLERERGITIKLNAVQLNYKAKDGEEYIFHLIDTPGHVDFTYEVSRSLAACEGAVLVVDAAQGIEAQTLANVYLAIDNNLEILPVINKIDLPAADPERVRKEIEDVIGLDASEAVLASAKAGIGIEDILEQVVKTVPAPEGDPEGPLKALIFDSLYDSYRGVVAYIRVVEGSVKVGDKVKMMATGKEFEVTELGVFTPKATMRDELTVGDVGFLTAAIKNVGDTRVGDTITSAKKPAAEPLPGYRKLNPMVYCGLYPIDSSKFNDLREALEKLELNDSALQFEPETSQALGFGFRCGFLGLLHMEIIQERIEREFKIDLITTAPSVIYKVTMTDGEELNVDNPSNMPDPQKIDYVEEPYVKATMMVPNDFVGPVMELCQTKRGIFIDMQYMDETRVSVVYEIPLSEIVYDFFDQLKSNTKGYASFDYELIGYKASKLVKMDILLNAEKVDALSFIVHKDFAYERGKVIVDKLKELIPRQQFEVPIQAAIGQKIVARSTIKAMRKNVLAKCYGGDISRKRKLLEKQKEGKKRMKQVGSVEVPQEAFMAVLKMDDQNKPK</sequence>
<dbReference type="InterPro" id="IPR031157">
    <property type="entry name" value="G_TR_CS"/>
</dbReference>
<evidence type="ECO:0000256" key="11">
    <source>
        <dbReference type="ARBA" id="ARBA00066744"/>
    </source>
</evidence>
<dbReference type="AlphaFoldDB" id="A0A370GNL7"/>
<reference evidence="14 15" key="1">
    <citation type="submission" date="2018-07" db="EMBL/GenBank/DDBJ databases">
        <title>Genomic Encyclopedia of Type Strains, Phase IV (KMG-IV): sequencing the most valuable type-strain genomes for metagenomic binning, comparative biology and taxonomic classification.</title>
        <authorList>
            <person name="Goeker M."/>
        </authorList>
    </citation>
    <scope>NUCLEOTIDE SEQUENCE [LARGE SCALE GENOMIC DNA]</scope>
    <source>
        <strain evidence="14 15">DSM 25281</strain>
    </source>
</reference>
<evidence type="ECO:0000256" key="6">
    <source>
        <dbReference type="ARBA" id="ARBA00023134"/>
    </source>
</evidence>
<dbReference type="FunFam" id="3.30.70.870:FF:000004">
    <property type="entry name" value="Translation factor GUF1, mitochondrial"/>
    <property type="match status" value="1"/>
</dbReference>
<dbReference type="Gene3D" id="3.30.70.2570">
    <property type="entry name" value="Elongation factor 4, C-terminal domain"/>
    <property type="match status" value="1"/>
</dbReference>
<dbReference type="Gene3D" id="3.40.50.300">
    <property type="entry name" value="P-loop containing nucleotide triphosphate hydrolases"/>
    <property type="match status" value="1"/>
</dbReference>
<protein>
    <recommendedName>
        <fullName evidence="11 12">Elongation factor 4</fullName>
        <shortName evidence="12">EF-4</shortName>
        <ecNumber evidence="11 12">3.6.5.n1</ecNumber>
    </recommendedName>
    <alternativeName>
        <fullName evidence="12">Ribosomal back-translocase LepA</fullName>
    </alternativeName>
</protein>
<dbReference type="InterPro" id="IPR027417">
    <property type="entry name" value="P-loop_NTPase"/>
</dbReference>
<dbReference type="CDD" id="cd03699">
    <property type="entry name" value="EF4_II"/>
    <property type="match status" value="1"/>
</dbReference>
<dbReference type="InterPro" id="IPR035647">
    <property type="entry name" value="EFG_III/V"/>
</dbReference>
<evidence type="ECO:0000256" key="2">
    <source>
        <dbReference type="ARBA" id="ARBA00022475"/>
    </source>
</evidence>
<dbReference type="Pfam" id="PF06421">
    <property type="entry name" value="LepA_C"/>
    <property type="match status" value="1"/>
</dbReference>
<dbReference type="Gene3D" id="3.30.70.870">
    <property type="entry name" value="Elongation Factor G (Translational Gtpase), domain 3"/>
    <property type="match status" value="1"/>
</dbReference>
<dbReference type="CDD" id="cd03709">
    <property type="entry name" value="lepA_C"/>
    <property type="match status" value="1"/>
</dbReference>
<evidence type="ECO:0000256" key="10">
    <source>
        <dbReference type="ARBA" id="ARBA00061052"/>
    </source>
</evidence>
<dbReference type="GO" id="GO:0003746">
    <property type="term" value="F:translation elongation factor activity"/>
    <property type="evidence" value="ECO:0007669"/>
    <property type="project" value="UniProtKB-UniRule"/>
</dbReference>
<dbReference type="HAMAP" id="MF_00071">
    <property type="entry name" value="LepA"/>
    <property type="match status" value="1"/>
</dbReference>
<keyword evidence="15" id="KW-1185">Reference proteome</keyword>
<dbReference type="InterPro" id="IPR004161">
    <property type="entry name" value="EFTu-like_2"/>
</dbReference>
<dbReference type="FunFam" id="3.40.50.300:FF:000078">
    <property type="entry name" value="Elongation factor 4"/>
    <property type="match status" value="1"/>
</dbReference>
<dbReference type="InterPro" id="IPR006297">
    <property type="entry name" value="EF-4"/>
</dbReference>
<dbReference type="GO" id="GO:0005525">
    <property type="term" value="F:GTP binding"/>
    <property type="evidence" value="ECO:0007669"/>
    <property type="project" value="UniProtKB-UniRule"/>
</dbReference>
<dbReference type="PANTHER" id="PTHR43512">
    <property type="entry name" value="TRANSLATION FACTOR GUF1-RELATED"/>
    <property type="match status" value="1"/>
</dbReference>
<dbReference type="SMART" id="SM00838">
    <property type="entry name" value="EFG_C"/>
    <property type="match status" value="1"/>
</dbReference>
<name>A0A370GNL7_9BACI</name>
<evidence type="ECO:0000313" key="14">
    <source>
        <dbReference type="EMBL" id="RDI44024.1"/>
    </source>
</evidence>
<dbReference type="InterPro" id="IPR013842">
    <property type="entry name" value="LepA_CTD"/>
</dbReference>
<dbReference type="SUPFAM" id="SSF52540">
    <property type="entry name" value="P-loop containing nucleoside triphosphate hydrolases"/>
    <property type="match status" value="1"/>
</dbReference>
<organism evidence="14 15">
    <name type="scientific">Falsibacillus pallidus</name>
    <dbReference type="NCBI Taxonomy" id="493781"/>
    <lineage>
        <taxon>Bacteria</taxon>
        <taxon>Bacillati</taxon>
        <taxon>Bacillota</taxon>
        <taxon>Bacilli</taxon>
        <taxon>Bacillales</taxon>
        <taxon>Bacillaceae</taxon>
        <taxon>Falsibacillus</taxon>
    </lineage>
</organism>
<comment type="caution">
    <text evidence="14">The sequence shown here is derived from an EMBL/GenBank/DDBJ whole genome shotgun (WGS) entry which is preliminary data.</text>
</comment>
<dbReference type="GO" id="GO:0005886">
    <property type="term" value="C:plasma membrane"/>
    <property type="evidence" value="ECO:0007669"/>
    <property type="project" value="UniProtKB-SubCell"/>
</dbReference>
<dbReference type="EMBL" id="QQAY01000003">
    <property type="protein sequence ID" value="RDI44024.1"/>
    <property type="molecule type" value="Genomic_DNA"/>
</dbReference>
<dbReference type="InterPro" id="IPR035654">
    <property type="entry name" value="LepA_IV"/>
</dbReference>
<keyword evidence="3 12" id="KW-0547">Nucleotide-binding</keyword>
<evidence type="ECO:0000313" key="15">
    <source>
        <dbReference type="Proteomes" id="UP000255326"/>
    </source>
</evidence>
<dbReference type="Gene3D" id="3.30.70.240">
    <property type="match status" value="1"/>
</dbReference>
<dbReference type="EC" id="3.6.5.n1" evidence="11 12"/>
<comment type="subcellular location">
    <subcellularLocation>
        <location evidence="12">Cell membrane</location>
        <topology evidence="12">Peripheral membrane protein</topology>
        <orientation evidence="12">Cytoplasmic side</orientation>
    </subcellularLocation>
</comment>
<dbReference type="NCBIfam" id="TIGR01393">
    <property type="entry name" value="lepA"/>
    <property type="match status" value="1"/>
</dbReference>
<evidence type="ECO:0000256" key="3">
    <source>
        <dbReference type="ARBA" id="ARBA00022741"/>
    </source>
</evidence>
<keyword evidence="2 12" id="KW-1003">Cell membrane</keyword>
<dbReference type="SUPFAM" id="SSF50447">
    <property type="entry name" value="Translation proteins"/>
    <property type="match status" value="1"/>
</dbReference>
<dbReference type="OrthoDB" id="9804431at2"/>
<keyword evidence="6 12" id="KW-0342">GTP-binding</keyword>
<evidence type="ECO:0000256" key="8">
    <source>
        <dbReference type="ARBA" id="ARBA00050293"/>
    </source>
</evidence>
<dbReference type="Gene3D" id="2.40.30.10">
    <property type="entry name" value="Translation factors"/>
    <property type="match status" value="1"/>
</dbReference>
<dbReference type="FunFam" id="3.30.70.2570:FF:000001">
    <property type="entry name" value="Translation factor GUF1, mitochondrial"/>
    <property type="match status" value="1"/>
</dbReference>
<comment type="similarity">
    <text evidence="10">Belongs to the GTP-binding elongation factor family. LepA subfamily.</text>
</comment>
<keyword evidence="5 12" id="KW-0648">Protein biosynthesis</keyword>
<dbReference type="InterPro" id="IPR009000">
    <property type="entry name" value="Transl_B-barrel_sf"/>
</dbReference>
<dbReference type="InterPro" id="IPR000640">
    <property type="entry name" value="EFG_V-like"/>
</dbReference>
<dbReference type="GO" id="GO:0043022">
    <property type="term" value="F:ribosome binding"/>
    <property type="evidence" value="ECO:0007669"/>
    <property type="project" value="UniProtKB-UniRule"/>
</dbReference>
<comment type="catalytic activity">
    <reaction evidence="8 12">
        <text>GTP + H2O = GDP + phosphate + H(+)</text>
        <dbReference type="Rhea" id="RHEA:19669"/>
        <dbReference type="ChEBI" id="CHEBI:15377"/>
        <dbReference type="ChEBI" id="CHEBI:15378"/>
        <dbReference type="ChEBI" id="CHEBI:37565"/>
        <dbReference type="ChEBI" id="CHEBI:43474"/>
        <dbReference type="ChEBI" id="CHEBI:58189"/>
        <dbReference type="EC" id="3.6.5.n1"/>
    </reaction>
</comment>
<dbReference type="GO" id="GO:0045727">
    <property type="term" value="P:positive regulation of translation"/>
    <property type="evidence" value="ECO:0007669"/>
    <property type="project" value="UniProtKB-UniRule"/>
</dbReference>
<dbReference type="RefSeq" id="WP_114744920.1">
    <property type="nucleotide sequence ID" value="NZ_QQAY01000003.1"/>
</dbReference>
<dbReference type="SUPFAM" id="SSF54980">
    <property type="entry name" value="EF-G C-terminal domain-like"/>
    <property type="match status" value="2"/>
</dbReference>
<evidence type="ECO:0000259" key="13">
    <source>
        <dbReference type="PROSITE" id="PS51722"/>
    </source>
</evidence>
<dbReference type="PROSITE" id="PS51722">
    <property type="entry name" value="G_TR_2"/>
    <property type="match status" value="1"/>
</dbReference>
<keyword evidence="7 12" id="KW-0472">Membrane</keyword>
<evidence type="ECO:0000256" key="1">
    <source>
        <dbReference type="ARBA" id="ARBA00005454"/>
    </source>
</evidence>
<dbReference type="FunFam" id="3.30.70.240:FF:000007">
    <property type="entry name" value="Translation factor GUF1, mitochondrial"/>
    <property type="match status" value="1"/>
</dbReference>
<dbReference type="InterPro" id="IPR038363">
    <property type="entry name" value="LepA_C_sf"/>
</dbReference>
<dbReference type="CDD" id="cd16260">
    <property type="entry name" value="EF4_III"/>
    <property type="match status" value="1"/>
</dbReference>
<dbReference type="Pfam" id="PF03144">
    <property type="entry name" value="GTP_EFTU_D2"/>
    <property type="match status" value="1"/>
</dbReference>
<dbReference type="InterPro" id="IPR000795">
    <property type="entry name" value="T_Tr_GTP-bd_dom"/>
</dbReference>
<comment type="function">
    <text evidence="9 12">Required for accurate and efficient protein synthesis under certain stress conditions. May act as a fidelity factor of the translation reaction, by catalyzing a one-codon backward translocation of tRNAs on improperly translocated ribosomes. Back-translocation proceeds from a post-translocation (POST) complex to a pre-translocation (PRE) complex, thus giving elongation factor G a second chance to translocate the tRNAs correctly. Binds to ribosomes in a GTP-dependent manner.</text>
</comment>
<dbReference type="Proteomes" id="UP000255326">
    <property type="component" value="Unassembled WGS sequence"/>
</dbReference>
<feature type="binding site" evidence="12">
    <location>
        <begin position="140"/>
        <end position="143"/>
    </location>
    <ligand>
        <name>GTP</name>
        <dbReference type="ChEBI" id="CHEBI:37565"/>
    </ligand>
</feature>
<dbReference type="NCBIfam" id="TIGR00231">
    <property type="entry name" value="small_GTP"/>
    <property type="match status" value="1"/>
</dbReference>
<comment type="similarity">
    <text evidence="1 12">Belongs to the TRAFAC class translation factor GTPase superfamily. Classic translation factor GTPase family. LepA subfamily.</text>
</comment>
<feature type="binding site" evidence="12">
    <location>
        <begin position="23"/>
        <end position="28"/>
    </location>
    <ligand>
        <name>GTP</name>
        <dbReference type="ChEBI" id="CHEBI:37565"/>
    </ligand>
</feature>
<dbReference type="FunFam" id="2.40.30.10:FF:000015">
    <property type="entry name" value="Translation factor GUF1, mitochondrial"/>
    <property type="match status" value="1"/>
</dbReference>
<dbReference type="CDD" id="cd01890">
    <property type="entry name" value="LepA"/>
    <property type="match status" value="1"/>
</dbReference>
<evidence type="ECO:0000256" key="4">
    <source>
        <dbReference type="ARBA" id="ARBA00022801"/>
    </source>
</evidence>
<proteinExistence type="inferred from homology"/>
<dbReference type="PRINTS" id="PR00315">
    <property type="entry name" value="ELONGATNFCT"/>
</dbReference>
<dbReference type="Pfam" id="PF00679">
    <property type="entry name" value="EFG_C"/>
    <property type="match status" value="1"/>
</dbReference>
<accession>A0A370GNL7</accession>
<dbReference type="Pfam" id="PF00009">
    <property type="entry name" value="GTP_EFTU"/>
    <property type="match status" value="1"/>
</dbReference>
<dbReference type="PANTHER" id="PTHR43512:SF4">
    <property type="entry name" value="TRANSLATION FACTOR GUF1 HOMOLOG, CHLOROPLASTIC"/>
    <property type="match status" value="1"/>
</dbReference>
<keyword evidence="4 12" id="KW-0378">Hydrolase</keyword>
<evidence type="ECO:0000256" key="7">
    <source>
        <dbReference type="ARBA" id="ARBA00023136"/>
    </source>
</evidence>
<feature type="domain" description="Tr-type G" evidence="13">
    <location>
        <begin position="11"/>
        <end position="193"/>
    </location>
</feature>
<dbReference type="GO" id="GO:0003924">
    <property type="term" value="F:GTPase activity"/>
    <property type="evidence" value="ECO:0007669"/>
    <property type="project" value="UniProtKB-UniRule"/>
</dbReference>
<evidence type="ECO:0000256" key="5">
    <source>
        <dbReference type="ARBA" id="ARBA00022917"/>
    </source>
</evidence>
<evidence type="ECO:0000256" key="12">
    <source>
        <dbReference type="HAMAP-Rule" id="MF_00071"/>
    </source>
</evidence>